<evidence type="ECO:0000313" key="10">
    <source>
        <dbReference type="EMBL" id="CAH0052275.1"/>
    </source>
</evidence>
<dbReference type="GO" id="GO:0000981">
    <property type="term" value="F:DNA-binding transcription factor activity, RNA polymerase II-specific"/>
    <property type="evidence" value="ECO:0007669"/>
    <property type="project" value="TreeGrafter"/>
</dbReference>
<dbReference type="InterPro" id="IPR052202">
    <property type="entry name" value="Yeast_MetPath_Reg"/>
</dbReference>
<keyword evidence="3" id="KW-0862">Zinc</keyword>
<comment type="subcellular location">
    <subcellularLocation>
        <location evidence="1">Nucleus</location>
    </subcellularLocation>
</comment>
<feature type="region of interest" description="Disordered" evidence="8">
    <location>
        <begin position="1"/>
        <end position="20"/>
    </location>
</feature>
<protein>
    <recommendedName>
        <fullName evidence="9">Xylanolytic transcriptional activator regulatory domain-containing protein</fullName>
    </recommendedName>
</protein>
<keyword evidence="7" id="KW-0539">Nucleus</keyword>
<gene>
    <name evidence="10" type="ORF">CSOL1703_00015395</name>
</gene>
<dbReference type="PANTHER" id="PTHR47782">
    <property type="entry name" value="ZN(II)2CYS6 TRANSCRIPTION FACTOR (EUROFUNG)-RELATED"/>
    <property type="match status" value="1"/>
</dbReference>
<evidence type="ECO:0000256" key="2">
    <source>
        <dbReference type="ARBA" id="ARBA00022723"/>
    </source>
</evidence>
<proteinExistence type="predicted"/>
<dbReference type="CDD" id="cd12148">
    <property type="entry name" value="fungal_TF_MHR"/>
    <property type="match status" value="1"/>
</dbReference>
<keyword evidence="4" id="KW-0805">Transcription regulation</keyword>
<name>A0A9N9ZA22_9HYPO</name>
<dbReference type="AlphaFoldDB" id="A0A9N9ZA22"/>
<evidence type="ECO:0000256" key="6">
    <source>
        <dbReference type="ARBA" id="ARBA00023163"/>
    </source>
</evidence>
<dbReference type="GO" id="GO:0006351">
    <property type="term" value="P:DNA-templated transcription"/>
    <property type="evidence" value="ECO:0007669"/>
    <property type="project" value="InterPro"/>
</dbReference>
<dbReference type="GO" id="GO:0043565">
    <property type="term" value="F:sequence-specific DNA binding"/>
    <property type="evidence" value="ECO:0007669"/>
    <property type="project" value="TreeGrafter"/>
</dbReference>
<evidence type="ECO:0000256" key="1">
    <source>
        <dbReference type="ARBA" id="ARBA00004123"/>
    </source>
</evidence>
<keyword evidence="11" id="KW-1185">Reference proteome</keyword>
<keyword evidence="5" id="KW-0238">DNA-binding</keyword>
<organism evidence="10 11">
    <name type="scientific">Clonostachys solani</name>
    <dbReference type="NCBI Taxonomy" id="160281"/>
    <lineage>
        <taxon>Eukaryota</taxon>
        <taxon>Fungi</taxon>
        <taxon>Dikarya</taxon>
        <taxon>Ascomycota</taxon>
        <taxon>Pezizomycotina</taxon>
        <taxon>Sordariomycetes</taxon>
        <taxon>Hypocreomycetidae</taxon>
        <taxon>Hypocreales</taxon>
        <taxon>Bionectriaceae</taxon>
        <taxon>Clonostachys</taxon>
    </lineage>
</organism>
<dbReference type="SMART" id="SM00906">
    <property type="entry name" value="Fungal_trans"/>
    <property type="match status" value="1"/>
</dbReference>
<evidence type="ECO:0000313" key="11">
    <source>
        <dbReference type="Proteomes" id="UP000775872"/>
    </source>
</evidence>
<evidence type="ECO:0000259" key="9">
    <source>
        <dbReference type="SMART" id="SM00906"/>
    </source>
</evidence>
<keyword evidence="2" id="KW-0479">Metal-binding</keyword>
<dbReference type="GO" id="GO:0005634">
    <property type="term" value="C:nucleus"/>
    <property type="evidence" value="ECO:0007669"/>
    <property type="project" value="UniProtKB-SubCell"/>
</dbReference>
<dbReference type="GO" id="GO:0008270">
    <property type="term" value="F:zinc ion binding"/>
    <property type="evidence" value="ECO:0007669"/>
    <property type="project" value="InterPro"/>
</dbReference>
<evidence type="ECO:0000256" key="8">
    <source>
        <dbReference type="SAM" id="MobiDB-lite"/>
    </source>
</evidence>
<dbReference type="Proteomes" id="UP000775872">
    <property type="component" value="Unassembled WGS sequence"/>
</dbReference>
<reference evidence="10" key="1">
    <citation type="submission" date="2021-10" db="EMBL/GenBank/DDBJ databases">
        <authorList>
            <person name="Piombo E."/>
        </authorList>
    </citation>
    <scope>NUCLEOTIDE SEQUENCE</scope>
</reference>
<feature type="region of interest" description="Disordered" evidence="8">
    <location>
        <begin position="39"/>
        <end position="60"/>
    </location>
</feature>
<feature type="domain" description="Xylanolytic transcriptional activator regulatory" evidence="9">
    <location>
        <begin position="269"/>
        <end position="344"/>
    </location>
</feature>
<accession>A0A9N9ZA22</accession>
<dbReference type="CDD" id="cd14653">
    <property type="entry name" value="ZIP_Gal4p-like"/>
    <property type="match status" value="1"/>
</dbReference>
<evidence type="ECO:0000256" key="5">
    <source>
        <dbReference type="ARBA" id="ARBA00023125"/>
    </source>
</evidence>
<keyword evidence="6" id="KW-0804">Transcription</keyword>
<feature type="non-terminal residue" evidence="10">
    <location>
        <position position="626"/>
    </location>
</feature>
<dbReference type="PANTHER" id="PTHR47782:SF12">
    <property type="entry name" value="ZN(II)2CYS6 TRANSCRIPTION FACTOR (EUROFUNG)"/>
    <property type="match status" value="1"/>
</dbReference>
<evidence type="ECO:0000256" key="7">
    <source>
        <dbReference type="ARBA" id="ARBA00023242"/>
    </source>
</evidence>
<dbReference type="Pfam" id="PF04082">
    <property type="entry name" value="Fungal_trans"/>
    <property type="match status" value="1"/>
</dbReference>
<dbReference type="GO" id="GO:0045944">
    <property type="term" value="P:positive regulation of transcription by RNA polymerase II"/>
    <property type="evidence" value="ECO:0007669"/>
    <property type="project" value="TreeGrafter"/>
</dbReference>
<dbReference type="EMBL" id="CABFOC020000044">
    <property type="protein sequence ID" value="CAH0052275.1"/>
    <property type="molecule type" value="Genomic_DNA"/>
</dbReference>
<evidence type="ECO:0000256" key="4">
    <source>
        <dbReference type="ARBA" id="ARBA00023015"/>
    </source>
</evidence>
<dbReference type="OrthoDB" id="189997at2759"/>
<evidence type="ECO:0000256" key="3">
    <source>
        <dbReference type="ARBA" id="ARBA00022833"/>
    </source>
</evidence>
<comment type="caution">
    <text evidence="10">The sequence shown here is derived from an EMBL/GenBank/DDBJ whole genome shotgun (WGS) entry which is preliminary data.</text>
</comment>
<sequence>SFTHLDPACLVEDPETKKQRPRNYLETLEERLALLENQASENRFTDSNSSTPVLQSSNGGDHSVPAFASEVGDVVHSGLPVRVGELDVSTTQTEPQYLGSSSAFAFSHLISSSLRGAIVPKPSSRTNPGHLCISPLPCPLPGYGIATTLSNAYFENIHPQYPFLHEPTFRQYEKNLLAACPDTTDLGVATAPFFFMHMWLTKYFKGICSGCNLGSRLSALSRDDPEEEKQHYSAAQLYPDVLSYNNLEAIQAILCYAMYSLRSPTGPSLWKLSGLALRQCIELGYHRSARRVRSVQDALQLELRKRSFWCAQGIDVTYALRLGRPLGIQVHEIDAELPLDIDDASISSSGILGIPRTSPDTAPTSMSNALHVIRLRRIWARIHTCVYSTSMLGDVDDNTRNSHILQLREDLEEWRRTAPEPPPRSGKPLSIFSTKAWYDLNYSGTILNLYRNQLVEPENTPDSVFLDCMQAASTVCRLYRRQYVGTSIQHTWATLHCVFWAGLIFLHCLWTSNAACESVQHGDVSQICTDCIMVLVVIAQAWEEAAPYRDIFEVLTNRTLSMIVNRNLQRPPVPATPALSATSEREAVARWMTEIDDTGMLSGLDEFLSGFMDNLGGYNMTHDDNV</sequence>
<dbReference type="InterPro" id="IPR007219">
    <property type="entry name" value="XnlR_reg_dom"/>
</dbReference>